<feature type="region of interest" description="Disordered" evidence="1">
    <location>
        <begin position="167"/>
        <end position="196"/>
    </location>
</feature>
<feature type="transmembrane region" description="Helical" evidence="2">
    <location>
        <begin position="134"/>
        <end position="157"/>
    </location>
</feature>
<reference evidence="3" key="1">
    <citation type="submission" date="2016-04" db="EMBL/GenBank/DDBJ databases">
        <authorList>
            <person name="Evans L.H."/>
            <person name="Alamgir A."/>
            <person name="Owens N."/>
            <person name="Weber N.D."/>
            <person name="Virtaneva K."/>
            <person name="Barbian K."/>
            <person name="Babar A."/>
            <person name="Rosenke K."/>
        </authorList>
    </citation>
    <scope>NUCLEOTIDE SEQUENCE [LARGE SCALE GENOMIC DNA]</scope>
    <source>
        <strain evidence="3">CBS 101.48</strain>
    </source>
</reference>
<keyword evidence="2" id="KW-1133">Transmembrane helix</keyword>
<dbReference type="InterPro" id="IPR038279">
    <property type="entry name" value="Ndc10_dom2_sf"/>
</dbReference>
<dbReference type="GO" id="GO:0003677">
    <property type="term" value="F:DNA binding"/>
    <property type="evidence" value="ECO:0007669"/>
    <property type="project" value="InterPro"/>
</dbReference>
<dbReference type="Proteomes" id="UP000078561">
    <property type="component" value="Unassembled WGS sequence"/>
</dbReference>
<proteinExistence type="predicted"/>
<protein>
    <recommendedName>
        <fullName evidence="5">Ndc10 domain-containing protein</fullName>
    </recommendedName>
</protein>
<organism evidence="3">
    <name type="scientific">Absidia glauca</name>
    <name type="common">Pin mould</name>
    <dbReference type="NCBI Taxonomy" id="4829"/>
    <lineage>
        <taxon>Eukaryota</taxon>
        <taxon>Fungi</taxon>
        <taxon>Fungi incertae sedis</taxon>
        <taxon>Mucoromycota</taxon>
        <taxon>Mucoromycotina</taxon>
        <taxon>Mucoromycetes</taxon>
        <taxon>Mucorales</taxon>
        <taxon>Cunninghamellaceae</taxon>
        <taxon>Absidia</taxon>
    </lineage>
</organism>
<accession>A0A163K3Y2</accession>
<evidence type="ECO:0000313" key="3">
    <source>
        <dbReference type="EMBL" id="SAM05211.1"/>
    </source>
</evidence>
<evidence type="ECO:0008006" key="5">
    <source>
        <dbReference type="Google" id="ProtNLM"/>
    </source>
</evidence>
<keyword evidence="4" id="KW-1185">Reference proteome</keyword>
<sequence length="230" mass="26620">MEQHNDKRRISHQPSKRIGASLHMVDPFILHVPPLTHLPASARRLSPGDPIQPTVAENAFVQVIMMFRKAFIQGSVLMMELHPCYPIWQHLIFSDPAYLSFKRDMLQIEAQEYDPAHTLLQQCVFMHSRFQTPIGYKIIFLARPIILLLLPLVITFLPPHCHSLYSTTSNERTNEQTNERTNERDDDDANDDSTTTSCRPKSLFLNFQILPSHCTDKVHSPQHINNAYYY</sequence>
<evidence type="ECO:0000256" key="2">
    <source>
        <dbReference type="SAM" id="Phobius"/>
    </source>
</evidence>
<dbReference type="OrthoDB" id="5093479at2759"/>
<evidence type="ECO:0000256" key="1">
    <source>
        <dbReference type="SAM" id="MobiDB-lite"/>
    </source>
</evidence>
<evidence type="ECO:0000313" key="4">
    <source>
        <dbReference type="Proteomes" id="UP000078561"/>
    </source>
</evidence>
<name>A0A163K3Y2_ABSGL</name>
<dbReference type="InParanoid" id="A0A163K3Y2"/>
<keyword evidence="2" id="KW-0472">Membrane</keyword>
<dbReference type="Gene3D" id="1.10.443.20">
    <property type="entry name" value="Centromere DNA-binding protein complex CBF3 subunit, domain 2"/>
    <property type="match status" value="1"/>
</dbReference>
<dbReference type="AlphaFoldDB" id="A0A163K3Y2"/>
<keyword evidence="2" id="KW-0812">Transmembrane</keyword>
<feature type="compositionally biased region" description="Basic and acidic residues" evidence="1">
    <location>
        <begin position="172"/>
        <end position="183"/>
    </location>
</feature>
<gene>
    <name evidence="3" type="primary">ABSGL_11080.1 scaffold 12129</name>
</gene>
<dbReference type="EMBL" id="LT554433">
    <property type="protein sequence ID" value="SAM05211.1"/>
    <property type="molecule type" value="Genomic_DNA"/>
</dbReference>